<keyword evidence="1" id="KW-0472">Membrane</keyword>
<feature type="transmembrane region" description="Helical" evidence="1">
    <location>
        <begin position="359"/>
        <end position="380"/>
    </location>
</feature>
<feature type="transmembrane region" description="Helical" evidence="1">
    <location>
        <begin position="333"/>
        <end position="352"/>
    </location>
</feature>
<dbReference type="Gene3D" id="1.20.1640.10">
    <property type="entry name" value="Multidrug efflux transporter AcrB transmembrane domain"/>
    <property type="match status" value="2"/>
</dbReference>
<keyword evidence="1" id="KW-1133">Transmembrane helix</keyword>
<protein>
    <submittedName>
        <fullName evidence="2">AcrB/AcrD/AcrF family protein</fullName>
    </submittedName>
</protein>
<dbReference type="Proteomes" id="UP000263486">
    <property type="component" value="Unassembled WGS sequence"/>
</dbReference>
<reference evidence="2 3" key="1">
    <citation type="submission" date="2018-08" db="EMBL/GenBank/DDBJ databases">
        <title>Draft genome sequence of Psychrilyobacter sp. strain SD5 isolated from Black Sea water.</title>
        <authorList>
            <person name="Yadav S."/>
            <person name="Villanueva L."/>
            <person name="Damste J.S.S."/>
        </authorList>
    </citation>
    <scope>NUCLEOTIDE SEQUENCE [LARGE SCALE GENOMIC DNA]</scope>
    <source>
        <strain evidence="2 3">SD5</strain>
    </source>
</reference>
<feature type="transmembrane region" description="Helical" evidence="1">
    <location>
        <begin position="882"/>
        <end position="899"/>
    </location>
</feature>
<dbReference type="EMBL" id="QUAJ01000020">
    <property type="protein sequence ID" value="REI40395.1"/>
    <property type="molecule type" value="Genomic_DNA"/>
</dbReference>
<evidence type="ECO:0000313" key="2">
    <source>
        <dbReference type="EMBL" id="REI40395.1"/>
    </source>
</evidence>
<dbReference type="RefSeq" id="WP_114642937.1">
    <property type="nucleotide sequence ID" value="NZ_JAACIO010000021.1"/>
</dbReference>
<dbReference type="SUPFAM" id="SSF82693">
    <property type="entry name" value="Multidrug efflux transporter AcrB pore domain, PN1, PN2, PC1 and PC2 subdomains"/>
    <property type="match status" value="2"/>
</dbReference>
<dbReference type="Gene3D" id="3.30.2090.10">
    <property type="entry name" value="Multidrug efflux transporter AcrB TolC docking domain, DN and DC subdomains"/>
    <property type="match status" value="2"/>
</dbReference>
<dbReference type="InterPro" id="IPR027463">
    <property type="entry name" value="AcrB_DN_DC_subdom"/>
</dbReference>
<feature type="transmembrane region" description="Helical" evidence="1">
    <location>
        <begin position="386"/>
        <end position="410"/>
    </location>
</feature>
<organism evidence="2 3">
    <name type="scientific">Psychrilyobacter piezotolerans</name>
    <dbReference type="NCBI Taxonomy" id="2293438"/>
    <lineage>
        <taxon>Bacteria</taxon>
        <taxon>Fusobacteriati</taxon>
        <taxon>Fusobacteriota</taxon>
        <taxon>Fusobacteriia</taxon>
        <taxon>Fusobacteriales</taxon>
        <taxon>Fusobacteriaceae</taxon>
        <taxon>Psychrilyobacter</taxon>
    </lineage>
</organism>
<sequence length="1052" mass="116637">MNLTEMAIKKKVVTFTFILLLALAGVSTYFKLPKAEDPGYVVRTATVATLYPGASPSRVENLVTDRIEQRIQEMPEVDYINSESREGFSYITVQFKDEYKIMRPIFDKLRRKVDDAKKDLPSGALPPFVNDDFGDVYGTLIAVTADGYSPENLRRVAKFTTEELLTMKNVGRIVQYGVRPENIFIDYDNAKLSQFGISPGYLKQVLENTNILSPGGQILLGKERLSFEPSGNFDSVDDIRNTVIRLPKGNLVTVEDIAKVRRAYQEPILTREKFNGKDTIVLGISLKEGGNILDLQKEIDEKITAVESSYPIGVDFTYLTQEAARVDKSVQSFLSNVAQSILTVMLVLIIFLGLRVGAIVASLIPIVMASSMVFLSYFGLSLNQVSLAALIIVLGMLVDNGIVISEAIMVNMEKGMDKIDAALEASRTLKGPLMISSLVTISAFLPIVLAAGTMGEYTGPITYVVAICLGLSWILGITFIPLLCVLFLKVEKQEAGYDSKFYRLYRGSLLKALKHKFMAGIIIIGIFFIAVFGFKTFVKVKFMPDKDVPILTVEAELPFGTSIETTTKMVLDAEKYIRKEYFLENPKQVEPPLIANILAGGTLVKYEKEGILSTGTFIGESAPRYILSHTPKMSQPNFAFAIINTTSFDIIKSEIQPKLIAWFEKNYPDANIKIDTLQNGSPSDRPIEIRVKGRDTDKLHEYIAEVEKIVKENIVGLADTKTDWGGKNRKFTVNIDQQRALRAGLTSQDIAISLNSILSGIKLTDYREQDRLIPVMLRSQGTSREDIEVLKNTPIYNQTTGNSVPLGQVAEIKTVWEAPKIVRRDKIKAMMFQVGLRNPATAMEQTLKIKPLLDEAASKWEYGYSYELNGEYYNSTKANDALAAKFPIAGIFILLLLIIQFNSYTILITILAALPLILTGITFGLGITQLPFGFMPILGALSLVGIMINNAIVLIDRINIEKDEEGRELPGAIVHAAQARFRPIVLTTATTVCGLIPLWLGGGVMFEGMAVTMIFGLIFCLGITLGIVPILFAIFHRVCYKGYKYEDEDIEG</sequence>
<dbReference type="InterPro" id="IPR001036">
    <property type="entry name" value="Acrflvin-R"/>
</dbReference>
<keyword evidence="1" id="KW-0812">Transmembrane</keyword>
<dbReference type="SUPFAM" id="SSF82866">
    <property type="entry name" value="Multidrug efflux transporter AcrB transmembrane domain"/>
    <property type="match status" value="2"/>
</dbReference>
<feature type="transmembrane region" description="Helical" evidence="1">
    <location>
        <begin position="933"/>
        <end position="955"/>
    </location>
</feature>
<name>A0ABX9KF61_9FUSO</name>
<feature type="transmembrane region" description="Helical" evidence="1">
    <location>
        <begin position="517"/>
        <end position="538"/>
    </location>
</feature>
<dbReference type="Pfam" id="PF00873">
    <property type="entry name" value="ACR_tran"/>
    <property type="match status" value="2"/>
</dbReference>
<proteinExistence type="predicted"/>
<feature type="transmembrane region" description="Helical" evidence="1">
    <location>
        <begin position="1012"/>
        <end position="1035"/>
    </location>
</feature>
<feature type="transmembrane region" description="Helical" evidence="1">
    <location>
        <begin position="906"/>
        <end position="927"/>
    </location>
</feature>
<feature type="transmembrane region" description="Helical" evidence="1">
    <location>
        <begin position="984"/>
        <end position="1006"/>
    </location>
</feature>
<dbReference type="PANTHER" id="PTHR32063:SF18">
    <property type="entry name" value="CATION EFFLUX SYSTEM PROTEIN"/>
    <property type="match status" value="1"/>
</dbReference>
<gene>
    <name evidence="2" type="ORF">DYH56_11080</name>
</gene>
<dbReference type="SUPFAM" id="SSF82714">
    <property type="entry name" value="Multidrug efflux transporter AcrB TolC docking domain, DN and DC subdomains"/>
    <property type="match status" value="2"/>
</dbReference>
<evidence type="ECO:0000313" key="3">
    <source>
        <dbReference type="Proteomes" id="UP000263486"/>
    </source>
</evidence>
<comment type="caution">
    <text evidence="2">The sequence shown here is derived from an EMBL/GenBank/DDBJ whole genome shotgun (WGS) entry which is preliminary data.</text>
</comment>
<dbReference type="PANTHER" id="PTHR32063">
    <property type="match status" value="1"/>
</dbReference>
<dbReference type="Gene3D" id="3.30.70.1430">
    <property type="entry name" value="Multidrug efflux transporter AcrB pore domain"/>
    <property type="match status" value="2"/>
</dbReference>
<evidence type="ECO:0000256" key="1">
    <source>
        <dbReference type="SAM" id="Phobius"/>
    </source>
</evidence>
<dbReference type="Gene3D" id="3.30.70.1320">
    <property type="entry name" value="Multidrug efflux transporter AcrB pore domain like"/>
    <property type="match status" value="1"/>
</dbReference>
<keyword evidence="3" id="KW-1185">Reference proteome</keyword>
<feature type="transmembrane region" description="Helical" evidence="1">
    <location>
        <begin position="431"/>
        <end position="451"/>
    </location>
</feature>
<feature type="transmembrane region" description="Helical" evidence="1">
    <location>
        <begin position="463"/>
        <end position="488"/>
    </location>
</feature>
<accession>A0ABX9KF61</accession>
<dbReference type="PRINTS" id="PR00702">
    <property type="entry name" value="ACRIFLAVINRP"/>
</dbReference>
<dbReference type="Gene3D" id="3.30.70.1440">
    <property type="entry name" value="Multidrug efflux transporter AcrB pore domain"/>
    <property type="match status" value="1"/>
</dbReference>